<evidence type="ECO:0000256" key="1">
    <source>
        <dbReference type="SAM" id="MobiDB-lite"/>
    </source>
</evidence>
<feature type="transmembrane region" description="Helical" evidence="2">
    <location>
        <begin position="331"/>
        <end position="350"/>
    </location>
</feature>
<name>A0A8S9HYA6_BRACR</name>
<keyword evidence="2" id="KW-1133">Transmembrane helix</keyword>
<organism evidence="3">
    <name type="scientific">Brassica cretica</name>
    <name type="common">Mustard</name>
    <dbReference type="NCBI Taxonomy" id="69181"/>
    <lineage>
        <taxon>Eukaryota</taxon>
        <taxon>Viridiplantae</taxon>
        <taxon>Streptophyta</taxon>
        <taxon>Embryophyta</taxon>
        <taxon>Tracheophyta</taxon>
        <taxon>Spermatophyta</taxon>
        <taxon>Magnoliopsida</taxon>
        <taxon>eudicotyledons</taxon>
        <taxon>Gunneridae</taxon>
        <taxon>Pentapetalae</taxon>
        <taxon>rosids</taxon>
        <taxon>malvids</taxon>
        <taxon>Brassicales</taxon>
        <taxon>Brassicaceae</taxon>
        <taxon>Brassiceae</taxon>
        <taxon>Brassica</taxon>
    </lineage>
</organism>
<evidence type="ECO:0000313" key="3">
    <source>
        <dbReference type="EMBL" id="KAF2562560.1"/>
    </source>
</evidence>
<accession>A0A8S9HYA6</accession>
<feature type="transmembrane region" description="Helical" evidence="2">
    <location>
        <begin position="298"/>
        <end position="319"/>
    </location>
</feature>
<evidence type="ECO:0000256" key="2">
    <source>
        <dbReference type="SAM" id="Phobius"/>
    </source>
</evidence>
<keyword evidence="2" id="KW-0812">Transmembrane</keyword>
<feature type="region of interest" description="Disordered" evidence="1">
    <location>
        <begin position="162"/>
        <end position="192"/>
    </location>
</feature>
<dbReference type="PANTHER" id="PTHR33133:SF49">
    <property type="entry name" value="BNAA02G26780D PROTEIN"/>
    <property type="match status" value="1"/>
</dbReference>
<comment type="caution">
    <text evidence="3">The sequence shown here is derived from an EMBL/GenBank/DDBJ whole genome shotgun (WGS) entry which is preliminary data.</text>
</comment>
<feature type="transmembrane region" description="Helical" evidence="2">
    <location>
        <begin position="209"/>
        <end position="233"/>
    </location>
</feature>
<dbReference type="AlphaFoldDB" id="A0A8S9HYA6"/>
<sequence>MDLDLMTLVLMDQDVGLAFYAWKPIPDLIVMEMVDLVAVCNHVPTLALFGSEILLVSLDGVSGGVLESSSHLSIRVVPGLLASPLISKWLCLGCLKQYIEVEVLVQLDEDAVVEGFVSGVMLICMVLALQIFIVIGGSDKFRSFMSFTSLAHLSECCSSQLSPSSSSSPSPSPSPSTPPSPASSSTNPPPSHTTFSLLKSHNDIDPKTVLLLLIAYVVFVTVFNLLSIGSITYSVFQGYGRPVKLISAVKSSFTSFFPLLATLVSSNSIVFLILLILGLASFSLTRVIELIVPGLELYVNWILAWVVVVVESSYGLTPLKRSRGLVKGMESVSLSMIVVFSIAQSSLVWISNVTASDIENGGKLWTNAVFVVQIVVTSALLTGLMMYNLAGTTVMYMYCKAVQGKLVWEIAEEFAREFVSLPFDDGKVPHVVSVAYNG</sequence>
<protein>
    <submittedName>
        <fullName evidence="3">Uncharacterized protein</fullName>
    </submittedName>
</protein>
<feature type="transmembrane region" description="Helical" evidence="2">
    <location>
        <begin position="116"/>
        <end position="135"/>
    </location>
</feature>
<keyword evidence="2" id="KW-0472">Membrane</keyword>
<proteinExistence type="predicted"/>
<dbReference type="PANTHER" id="PTHR33133">
    <property type="entry name" value="OS08G0107100 PROTEIN-RELATED"/>
    <property type="match status" value="1"/>
</dbReference>
<dbReference type="EMBL" id="QGKY02001250">
    <property type="protein sequence ID" value="KAF2562560.1"/>
    <property type="molecule type" value="Genomic_DNA"/>
</dbReference>
<reference evidence="3" key="1">
    <citation type="submission" date="2019-12" db="EMBL/GenBank/DDBJ databases">
        <title>Genome sequencing and annotation of Brassica cretica.</title>
        <authorList>
            <person name="Studholme D.J."/>
            <person name="Sarris P.F."/>
        </authorList>
    </citation>
    <scope>NUCLEOTIDE SEQUENCE</scope>
    <source>
        <strain evidence="3">PFS-102/07</strain>
        <tissue evidence="3">Leaf</tissue>
    </source>
</reference>
<feature type="compositionally biased region" description="Pro residues" evidence="1">
    <location>
        <begin position="170"/>
        <end position="191"/>
    </location>
</feature>
<gene>
    <name evidence="3" type="ORF">F2Q70_00018218</name>
</gene>
<feature type="transmembrane region" description="Helical" evidence="2">
    <location>
        <begin position="370"/>
        <end position="390"/>
    </location>
</feature>